<evidence type="ECO:0000256" key="1">
    <source>
        <dbReference type="SAM" id="MobiDB-lite"/>
    </source>
</evidence>
<name>A0A7S4G7S1_9EUGL</name>
<feature type="region of interest" description="Disordered" evidence="1">
    <location>
        <begin position="687"/>
        <end position="718"/>
    </location>
</feature>
<feature type="region of interest" description="Disordered" evidence="1">
    <location>
        <begin position="215"/>
        <end position="234"/>
    </location>
</feature>
<dbReference type="InterPro" id="IPR032707">
    <property type="entry name" value="MYCBPAP"/>
</dbReference>
<feature type="compositionally biased region" description="Basic and acidic residues" evidence="1">
    <location>
        <begin position="598"/>
        <end position="623"/>
    </location>
</feature>
<protein>
    <submittedName>
        <fullName evidence="2">Uncharacterized protein</fullName>
    </submittedName>
</protein>
<feature type="region of interest" description="Disordered" evidence="1">
    <location>
        <begin position="566"/>
        <end position="623"/>
    </location>
</feature>
<dbReference type="EMBL" id="HBJA01114294">
    <property type="protein sequence ID" value="CAE0828110.1"/>
    <property type="molecule type" value="Transcribed_RNA"/>
</dbReference>
<dbReference type="Pfam" id="PF14646">
    <property type="entry name" value="MYCBPAP"/>
    <property type="match status" value="1"/>
</dbReference>
<accession>A0A7S4G7S1</accession>
<reference evidence="2" key="1">
    <citation type="submission" date="2021-01" db="EMBL/GenBank/DDBJ databases">
        <authorList>
            <person name="Corre E."/>
            <person name="Pelletier E."/>
            <person name="Niang G."/>
            <person name="Scheremetjew M."/>
            <person name="Finn R."/>
            <person name="Kale V."/>
            <person name="Holt S."/>
            <person name="Cochrane G."/>
            <person name="Meng A."/>
            <person name="Brown T."/>
            <person name="Cohen L."/>
        </authorList>
    </citation>
    <scope>NUCLEOTIDE SEQUENCE</scope>
    <source>
        <strain evidence="2">CCMP1594</strain>
    </source>
</reference>
<dbReference type="PANTHER" id="PTHR48421:SF1">
    <property type="entry name" value="MYCBP-ASSOCIATED PROTEIN"/>
    <property type="match status" value="1"/>
</dbReference>
<evidence type="ECO:0000313" key="2">
    <source>
        <dbReference type="EMBL" id="CAE0828110.1"/>
    </source>
</evidence>
<sequence length="718" mass="80821">MADAILESQARSLKRWDDRQQEWDAVNNKLAQKLGRKPGDTLANNIWRYREKIEKMEAVENSIPRSERGNPNDWQMELRGGGEAIRYVRVGGRHQPLYLPIRDQTKELRDAKIISGASTVARDPATAAAVRPERSITESQYFKQKEQVLKKAIAKKYPHHSIPHEGNFVIEGQAAPVTAEPFAEDEDAADGFGWTQPLQPTKPVCAADEQIENEEQLPDTSAERQDSAPSSPVRGPALEMAAEHITFNTAPNDLVQSSLLVKNVGTTAVYYTWKPCIIESIVPKPEGKEKYFQLSDVPTGVMLPDEERYFTFSFQHSAAGCYTDVWELETVPKGPKELFVDLRGVVVSRDEDPIRRQELDSTITAKLTHAGMHAFFTQVLNQQQDNVFSTSDAQRKADEEARKAAFEQEAKEKKELQRQKQWARYNSGLRLHYSTMVYEQLEQLHNNIHVYLQVVGSPPGSGIGLAASDGVDLVVAPWSGSVTHLSEEIQQVEDPQVRAPLWAAFTDLLAAARFDHPPGSEVASLVSESGAQPLFAYACMHNALFSFADQFVERSHSLQVQMGLIEEHEAPAGGKKGKDAKGIKKKEEPKKKAPPPDPKAKKGKKDEPGHAMESEEETRLRLQGEYRDRADTEAKQIMEDVIFQFCSQLDSMECRQEEVLGDLCMTFRTCILEQEEAYRVQVQEEKLAAEREREAREKAEREGVEEDKAAEDKKKKKK</sequence>
<proteinExistence type="predicted"/>
<gene>
    <name evidence="2" type="ORF">EGYM00163_LOCUS39379</name>
</gene>
<dbReference type="PANTHER" id="PTHR48421">
    <property type="entry name" value="MYCBP-ASSOCIATED PROTEIN"/>
    <property type="match status" value="1"/>
</dbReference>
<dbReference type="AlphaFoldDB" id="A0A7S4G7S1"/>
<organism evidence="2">
    <name type="scientific">Eutreptiella gymnastica</name>
    <dbReference type="NCBI Taxonomy" id="73025"/>
    <lineage>
        <taxon>Eukaryota</taxon>
        <taxon>Discoba</taxon>
        <taxon>Euglenozoa</taxon>
        <taxon>Euglenida</taxon>
        <taxon>Spirocuta</taxon>
        <taxon>Euglenophyceae</taxon>
        <taxon>Eutreptiales</taxon>
        <taxon>Eutreptiaceae</taxon>
        <taxon>Eutreptiella</taxon>
    </lineage>
</organism>
<feature type="compositionally biased region" description="Basic and acidic residues" evidence="1">
    <location>
        <begin position="566"/>
        <end position="591"/>
    </location>
</feature>